<accession>A0AAP0LIT5</accession>
<sequence>MDISHTGKRIQRILRSGVLFIIIENALQVKRRSGFVIVTADFLIVSVNRGLNGNVKLPWDVKRTESEDAFWCLIRLRGFSSDLSRKWGFLMAWTLEF</sequence>
<organism evidence="1 2">
    <name type="scientific">Citrus x changshan-huyou</name>
    <dbReference type="NCBI Taxonomy" id="2935761"/>
    <lineage>
        <taxon>Eukaryota</taxon>
        <taxon>Viridiplantae</taxon>
        <taxon>Streptophyta</taxon>
        <taxon>Embryophyta</taxon>
        <taxon>Tracheophyta</taxon>
        <taxon>Spermatophyta</taxon>
        <taxon>Magnoliopsida</taxon>
        <taxon>eudicotyledons</taxon>
        <taxon>Gunneridae</taxon>
        <taxon>Pentapetalae</taxon>
        <taxon>rosids</taxon>
        <taxon>malvids</taxon>
        <taxon>Sapindales</taxon>
        <taxon>Rutaceae</taxon>
        <taxon>Aurantioideae</taxon>
        <taxon>Citrus</taxon>
    </lineage>
</organism>
<name>A0AAP0LIT5_9ROSI</name>
<comment type="caution">
    <text evidence="1">The sequence shown here is derived from an EMBL/GenBank/DDBJ whole genome shotgun (WGS) entry which is preliminary data.</text>
</comment>
<dbReference type="Proteomes" id="UP001428341">
    <property type="component" value="Unassembled WGS sequence"/>
</dbReference>
<evidence type="ECO:0000313" key="1">
    <source>
        <dbReference type="EMBL" id="KAK9174837.1"/>
    </source>
</evidence>
<dbReference type="AlphaFoldDB" id="A0AAP0LIT5"/>
<protein>
    <submittedName>
        <fullName evidence="1">Uncharacterized protein</fullName>
    </submittedName>
</protein>
<dbReference type="EMBL" id="JBCGBO010000025">
    <property type="protein sequence ID" value="KAK9174837.1"/>
    <property type="molecule type" value="Genomic_DNA"/>
</dbReference>
<proteinExistence type="predicted"/>
<reference evidence="1 2" key="1">
    <citation type="submission" date="2024-05" db="EMBL/GenBank/DDBJ databases">
        <title>Haplotype-resolved chromosome-level genome assembly of Huyou (Citrus changshanensis).</title>
        <authorList>
            <person name="Miao C."/>
            <person name="Chen W."/>
            <person name="Wu Y."/>
            <person name="Wang L."/>
            <person name="Zhao S."/>
            <person name="Grierson D."/>
            <person name="Xu C."/>
            <person name="Chen K."/>
        </authorList>
    </citation>
    <scope>NUCLEOTIDE SEQUENCE [LARGE SCALE GENOMIC DNA]</scope>
    <source>
        <strain evidence="1">01-14</strain>
        <tissue evidence="1">Leaf</tissue>
    </source>
</reference>
<evidence type="ECO:0000313" key="2">
    <source>
        <dbReference type="Proteomes" id="UP001428341"/>
    </source>
</evidence>
<keyword evidence="2" id="KW-1185">Reference proteome</keyword>
<gene>
    <name evidence="1" type="ORF">WN944_026841</name>
</gene>